<organism evidence="2 3">
    <name type="scientific">Ornithinimicrobium cerasi</name>
    <dbReference type="NCBI Taxonomy" id="2248773"/>
    <lineage>
        <taxon>Bacteria</taxon>
        <taxon>Bacillati</taxon>
        <taxon>Actinomycetota</taxon>
        <taxon>Actinomycetes</taxon>
        <taxon>Micrococcales</taxon>
        <taxon>Ornithinimicrobiaceae</taxon>
        <taxon>Ornithinimicrobium</taxon>
    </lineage>
</organism>
<reference evidence="3" key="1">
    <citation type="submission" date="2017-08" db="EMBL/GenBank/DDBJ databases">
        <authorList>
            <person name="Varghese N."/>
            <person name="Submissions S."/>
        </authorList>
    </citation>
    <scope>NUCLEOTIDE SEQUENCE [LARGE SCALE GENOMIC DNA]</scope>
    <source>
        <strain evidence="3">USBA17B2</strain>
    </source>
</reference>
<dbReference type="OrthoDB" id="4871009at2"/>
<dbReference type="RefSeq" id="WP_097186636.1">
    <property type="nucleotide sequence ID" value="NZ_OBQK01000001.1"/>
</dbReference>
<evidence type="ECO:0000313" key="2">
    <source>
        <dbReference type="EMBL" id="SOC52215.1"/>
    </source>
</evidence>
<proteinExistence type="predicted"/>
<feature type="compositionally biased region" description="Low complexity" evidence="1">
    <location>
        <begin position="106"/>
        <end position="117"/>
    </location>
</feature>
<dbReference type="Proteomes" id="UP000219688">
    <property type="component" value="Unassembled WGS sequence"/>
</dbReference>
<feature type="compositionally biased region" description="Low complexity" evidence="1">
    <location>
        <begin position="67"/>
        <end position="76"/>
    </location>
</feature>
<dbReference type="EMBL" id="OBQK01000001">
    <property type="protein sequence ID" value="SOC52215.1"/>
    <property type="molecule type" value="Genomic_DNA"/>
</dbReference>
<protein>
    <submittedName>
        <fullName evidence="2">Uncharacterized protein</fullName>
    </submittedName>
</protein>
<gene>
    <name evidence="2" type="ORF">SAMN05421879_101452</name>
</gene>
<feature type="compositionally biased region" description="Pro residues" evidence="1">
    <location>
        <begin position="118"/>
        <end position="129"/>
    </location>
</feature>
<feature type="compositionally biased region" description="Pro residues" evidence="1">
    <location>
        <begin position="77"/>
        <end position="105"/>
    </location>
</feature>
<accession>A0A285VDL9</accession>
<feature type="region of interest" description="Disordered" evidence="1">
    <location>
        <begin position="67"/>
        <end position="129"/>
    </location>
</feature>
<dbReference type="AlphaFoldDB" id="A0A285VDL9"/>
<evidence type="ECO:0000313" key="3">
    <source>
        <dbReference type="Proteomes" id="UP000219688"/>
    </source>
</evidence>
<keyword evidence="3" id="KW-1185">Reference proteome</keyword>
<evidence type="ECO:0000256" key="1">
    <source>
        <dbReference type="SAM" id="MobiDB-lite"/>
    </source>
</evidence>
<sequence length="129" mass="12743">MGLLDKAMRTANELAGKAETMLAQSGVTTPGQGGADRVYAELGRLVHDEHRGRPAGAGRRAELLAQLDALEEQASSAPPPPGGPPAPGSMPTATPPSPGSMPPSSPGTGTTYPSAGSTPPPPPPPPPGG</sequence>
<name>A0A285VDL9_9MICO</name>